<accession>A0ABT4J6M5</accession>
<dbReference type="RefSeq" id="WP_268942774.1">
    <property type="nucleotide sequence ID" value="NZ_JAPTYD010000021.1"/>
</dbReference>
<dbReference type="Proteomes" id="UP001149822">
    <property type="component" value="Unassembled WGS sequence"/>
</dbReference>
<comment type="caution">
    <text evidence="1">The sequence shown here is derived from an EMBL/GenBank/DDBJ whole genome shotgun (WGS) entry which is preliminary data.</text>
</comment>
<dbReference type="EMBL" id="JAPTYD010000021">
    <property type="protein sequence ID" value="MCZ0962728.1"/>
    <property type="molecule type" value="Genomic_DNA"/>
</dbReference>
<sequence length="289" mass="31476">MLRVEKSGDYGRIDQGAGNALVADGPVKQAAVLGSQGRRSDAAATGFALGFVDSMAPRDAAETLLLAQMAAIHQATMMMARRLNHVENLRQQDAAERALNKLARTYSAQMDSLKRYRSKGQQIVRVERVNVKSGGQAVVGHVQHGGGGQMGKCDANPMNRANAAPRCRATAKRTGQPCRAPAVTGWRAWRRWRAEVRPSASELPPRRTVARSRYIAHANLQAGLGKPRPVAKARLTASWQYSAERGGQKLRGWAHIEWVYFALPRETGLQVIAKTVQETLSKPRTGVGP</sequence>
<keyword evidence="2" id="KW-1185">Reference proteome</keyword>
<name>A0ABT4J6M5_9RHOB</name>
<organism evidence="1 2">
    <name type="scientific">Paracoccus benzoatiresistens</name>
    <dbReference type="NCBI Taxonomy" id="2997341"/>
    <lineage>
        <taxon>Bacteria</taxon>
        <taxon>Pseudomonadati</taxon>
        <taxon>Pseudomonadota</taxon>
        <taxon>Alphaproteobacteria</taxon>
        <taxon>Rhodobacterales</taxon>
        <taxon>Paracoccaceae</taxon>
        <taxon>Paracoccus</taxon>
    </lineage>
</organism>
<reference evidence="1" key="1">
    <citation type="submission" date="2022-12" db="EMBL/GenBank/DDBJ databases">
        <title>Paracoccus sp. EF6 isolated from a lake water.</title>
        <authorList>
            <person name="Liu H."/>
        </authorList>
    </citation>
    <scope>NUCLEOTIDE SEQUENCE</scope>
    <source>
        <strain evidence="1">EF6</strain>
    </source>
</reference>
<protein>
    <submittedName>
        <fullName evidence="1">Uncharacterized protein</fullName>
    </submittedName>
</protein>
<evidence type="ECO:0000313" key="1">
    <source>
        <dbReference type="EMBL" id="MCZ0962728.1"/>
    </source>
</evidence>
<evidence type="ECO:0000313" key="2">
    <source>
        <dbReference type="Proteomes" id="UP001149822"/>
    </source>
</evidence>
<proteinExistence type="predicted"/>
<gene>
    <name evidence="1" type="ORF">OU682_13995</name>
</gene>